<sequence>MQTRLAAEVPLTLQWPAPLMTATEVAAVLRITAKTVRQHIRRGKLRAIQLDGGRGSYRVSAEDAQAWAEAQLVQPDAGALAVDRLVADGRRRRIGRVGP</sequence>
<dbReference type="RefSeq" id="WP_146923097.1">
    <property type="nucleotide sequence ID" value="NZ_CP042430.1"/>
</dbReference>
<protein>
    <submittedName>
        <fullName evidence="2">Helix-turn-helix domain-containing protein</fullName>
    </submittedName>
</protein>
<dbReference type="InterPro" id="IPR009061">
    <property type="entry name" value="DNA-bd_dom_put_sf"/>
</dbReference>
<dbReference type="KEGG" id="bsol:FSW04_24625"/>
<gene>
    <name evidence="2" type="ORF">FSW04_24625</name>
</gene>
<dbReference type="InterPro" id="IPR010093">
    <property type="entry name" value="SinI_DNA-bd"/>
</dbReference>
<name>A0A5B8UBU4_9ACTN</name>
<reference evidence="2 3" key="1">
    <citation type="journal article" date="2018" name="J. Microbiol.">
        <title>Baekduia soli gen. nov., sp. nov., a novel bacterium isolated from the soil of Baekdu Mountain and proposal of a novel family name, Baekduiaceae fam. nov.</title>
        <authorList>
            <person name="An D.S."/>
            <person name="Siddiqi M.Z."/>
            <person name="Kim K.H."/>
            <person name="Yu H.S."/>
            <person name="Im W.T."/>
        </authorList>
    </citation>
    <scope>NUCLEOTIDE SEQUENCE [LARGE SCALE GENOMIC DNA]</scope>
    <source>
        <strain evidence="2 3">BR7-21</strain>
    </source>
</reference>
<evidence type="ECO:0000313" key="3">
    <source>
        <dbReference type="Proteomes" id="UP000321805"/>
    </source>
</evidence>
<dbReference type="AlphaFoldDB" id="A0A5B8UBU4"/>
<dbReference type="OrthoDB" id="3393149at2"/>
<evidence type="ECO:0000313" key="2">
    <source>
        <dbReference type="EMBL" id="QEC50454.1"/>
    </source>
</evidence>
<proteinExistence type="predicted"/>
<dbReference type="InterPro" id="IPR041657">
    <property type="entry name" value="HTH_17"/>
</dbReference>
<evidence type="ECO:0000259" key="1">
    <source>
        <dbReference type="Pfam" id="PF12728"/>
    </source>
</evidence>
<dbReference type="Pfam" id="PF12728">
    <property type="entry name" value="HTH_17"/>
    <property type="match status" value="1"/>
</dbReference>
<feature type="domain" description="Helix-turn-helix" evidence="1">
    <location>
        <begin position="19"/>
        <end position="71"/>
    </location>
</feature>
<dbReference type="NCBIfam" id="TIGR01764">
    <property type="entry name" value="excise"/>
    <property type="match status" value="1"/>
</dbReference>
<dbReference type="SUPFAM" id="SSF46955">
    <property type="entry name" value="Putative DNA-binding domain"/>
    <property type="match status" value="1"/>
</dbReference>
<accession>A0A5B8UBU4</accession>
<dbReference type="Proteomes" id="UP000321805">
    <property type="component" value="Chromosome"/>
</dbReference>
<dbReference type="GO" id="GO:0003677">
    <property type="term" value="F:DNA binding"/>
    <property type="evidence" value="ECO:0007669"/>
    <property type="project" value="InterPro"/>
</dbReference>
<organism evidence="2 3">
    <name type="scientific">Baekduia soli</name>
    <dbReference type="NCBI Taxonomy" id="496014"/>
    <lineage>
        <taxon>Bacteria</taxon>
        <taxon>Bacillati</taxon>
        <taxon>Actinomycetota</taxon>
        <taxon>Thermoleophilia</taxon>
        <taxon>Solirubrobacterales</taxon>
        <taxon>Baekduiaceae</taxon>
        <taxon>Baekduia</taxon>
    </lineage>
</organism>
<dbReference type="EMBL" id="CP042430">
    <property type="protein sequence ID" value="QEC50454.1"/>
    <property type="molecule type" value="Genomic_DNA"/>
</dbReference>
<keyword evidence="3" id="KW-1185">Reference proteome</keyword>